<keyword evidence="2" id="KW-0472">Membrane</keyword>
<accession>A0A3P7LPM0</accession>
<dbReference type="Proteomes" id="UP000281553">
    <property type="component" value="Unassembled WGS sequence"/>
</dbReference>
<keyword evidence="2" id="KW-1133">Transmembrane helix</keyword>
<proteinExistence type="predicted"/>
<keyword evidence="4" id="KW-1185">Reference proteome</keyword>
<protein>
    <submittedName>
        <fullName evidence="3">Uncharacterized protein</fullName>
    </submittedName>
</protein>
<feature type="transmembrane region" description="Helical" evidence="2">
    <location>
        <begin position="46"/>
        <end position="66"/>
    </location>
</feature>
<name>A0A3P7LPM0_DIBLA</name>
<feature type="region of interest" description="Disordered" evidence="1">
    <location>
        <begin position="1"/>
        <end position="31"/>
    </location>
</feature>
<evidence type="ECO:0000256" key="2">
    <source>
        <dbReference type="SAM" id="Phobius"/>
    </source>
</evidence>
<dbReference type="EMBL" id="UYRU01055082">
    <property type="protein sequence ID" value="VDN12913.1"/>
    <property type="molecule type" value="Genomic_DNA"/>
</dbReference>
<feature type="compositionally biased region" description="Low complexity" evidence="1">
    <location>
        <begin position="7"/>
        <end position="25"/>
    </location>
</feature>
<dbReference type="OrthoDB" id="6280786at2759"/>
<feature type="compositionally biased region" description="Polar residues" evidence="1">
    <location>
        <begin position="131"/>
        <end position="145"/>
    </location>
</feature>
<evidence type="ECO:0000313" key="4">
    <source>
        <dbReference type="Proteomes" id="UP000281553"/>
    </source>
</evidence>
<feature type="transmembrane region" description="Helical" evidence="2">
    <location>
        <begin position="101"/>
        <end position="124"/>
    </location>
</feature>
<evidence type="ECO:0000313" key="3">
    <source>
        <dbReference type="EMBL" id="VDN12913.1"/>
    </source>
</evidence>
<evidence type="ECO:0000256" key="1">
    <source>
        <dbReference type="SAM" id="MobiDB-lite"/>
    </source>
</evidence>
<dbReference type="AlphaFoldDB" id="A0A3P7LPM0"/>
<keyword evidence="2" id="KW-0812">Transmembrane</keyword>
<sequence>MKPRLFPTSTTITSTPAPPVASSSSDSERNRVGVLERPGNKSVPHAWSASCCIVPLTAAFIVGIAFESTQQLLNAAGIINYRLRTPAEKCSLVLGSLFTVLVPLILFFHIPVVLSLVFVTIVSIKKKSGKIQSTDTGDLTRSGFTSPAGDVPTHLSQ</sequence>
<organism evidence="3 4">
    <name type="scientific">Dibothriocephalus latus</name>
    <name type="common">Fish tapeworm</name>
    <name type="synonym">Diphyllobothrium latum</name>
    <dbReference type="NCBI Taxonomy" id="60516"/>
    <lineage>
        <taxon>Eukaryota</taxon>
        <taxon>Metazoa</taxon>
        <taxon>Spiralia</taxon>
        <taxon>Lophotrochozoa</taxon>
        <taxon>Platyhelminthes</taxon>
        <taxon>Cestoda</taxon>
        <taxon>Eucestoda</taxon>
        <taxon>Diphyllobothriidea</taxon>
        <taxon>Diphyllobothriidae</taxon>
        <taxon>Dibothriocephalus</taxon>
    </lineage>
</organism>
<feature type="region of interest" description="Disordered" evidence="1">
    <location>
        <begin position="131"/>
        <end position="157"/>
    </location>
</feature>
<gene>
    <name evidence="3" type="ORF">DILT_LOCUS8744</name>
</gene>
<reference evidence="3 4" key="1">
    <citation type="submission" date="2018-11" db="EMBL/GenBank/DDBJ databases">
        <authorList>
            <consortium name="Pathogen Informatics"/>
        </authorList>
    </citation>
    <scope>NUCLEOTIDE SEQUENCE [LARGE SCALE GENOMIC DNA]</scope>
</reference>